<sequence length="112" mass="12364">MTATRTAPSDFLLKTRIKGCITDVNHIKLNDKQGFFRTFVTVPAVDEYSHPSTFIINASSPIGLDGQDVDVICLVRAVNIPECYNVQLWLDESSDASDDYTCPSRSNSCQSS</sequence>
<reference evidence="1 2" key="1">
    <citation type="submission" date="2017-01" db="EMBL/GenBank/DDBJ databases">
        <title>The cable genome- insights into the physiology and evolution of filamentous bacteria capable of sulfide oxidation via long distance electron transfer.</title>
        <authorList>
            <person name="Schreiber L."/>
            <person name="Bjerg J.T."/>
            <person name="Boggild A."/>
            <person name="Van De Vossenberg J."/>
            <person name="Meysman F."/>
            <person name="Nielsen L.P."/>
            <person name="Schramm A."/>
            <person name="Kjeldsen K.U."/>
        </authorList>
    </citation>
    <scope>NUCLEOTIDE SEQUENCE [LARGE SCALE GENOMIC DNA]</scope>
    <source>
        <strain evidence="1">A5</strain>
    </source>
</reference>
<evidence type="ECO:0000313" key="2">
    <source>
        <dbReference type="Proteomes" id="UP000288892"/>
    </source>
</evidence>
<protein>
    <submittedName>
        <fullName evidence="1">Uncharacterized protein</fullName>
    </submittedName>
</protein>
<dbReference type="EMBL" id="MTKS01000250">
    <property type="protein sequence ID" value="RWX50898.1"/>
    <property type="molecule type" value="Genomic_DNA"/>
</dbReference>
<gene>
    <name evidence="1" type="ORF">VU01_12503</name>
</gene>
<evidence type="ECO:0000313" key="1">
    <source>
        <dbReference type="EMBL" id="RWX50898.1"/>
    </source>
</evidence>
<name>A0A444JCW1_9BACT</name>
<comment type="caution">
    <text evidence="1">The sequence shown here is derived from an EMBL/GenBank/DDBJ whole genome shotgun (WGS) entry which is preliminary data.</text>
</comment>
<keyword evidence="2" id="KW-1185">Reference proteome</keyword>
<dbReference type="AlphaFoldDB" id="A0A444JCW1"/>
<dbReference type="Proteomes" id="UP000288892">
    <property type="component" value="Unassembled WGS sequence"/>
</dbReference>
<organism evidence="1 2">
    <name type="scientific">Candidatus Electrothrix marina</name>
    <dbReference type="NCBI Taxonomy" id="1859130"/>
    <lineage>
        <taxon>Bacteria</taxon>
        <taxon>Pseudomonadati</taxon>
        <taxon>Thermodesulfobacteriota</taxon>
        <taxon>Desulfobulbia</taxon>
        <taxon>Desulfobulbales</taxon>
        <taxon>Desulfobulbaceae</taxon>
        <taxon>Candidatus Electrothrix</taxon>
    </lineage>
</organism>
<accession>A0A444JCW1</accession>
<proteinExistence type="predicted"/>